<proteinExistence type="predicted"/>
<dbReference type="RefSeq" id="WP_058351430.1">
    <property type="nucleotide sequence ID" value="NZ_CABMMD010000017.1"/>
</dbReference>
<evidence type="ECO:0000313" key="2">
    <source>
        <dbReference type="Proteomes" id="UP000054874"/>
    </source>
</evidence>
<name>A0A0V8QIR3_9FIRM</name>
<dbReference type="AlphaFoldDB" id="A0A0V8QIR3"/>
<dbReference type="STRING" id="290052.ASU35_16960"/>
<dbReference type="EMBL" id="LNAM01000017">
    <property type="protein sequence ID" value="KSV60366.1"/>
    <property type="molecule type" value="Genomic_DNA"/>
</dbReference>
<sequence length="63" mass="7297">MLLTDKYADKIYGTITCYDRMIIQGYIPGWSHAEGMTSYLKANSIRIFDDRGADPYLFCHRTV</sequence>
<keyword evidence="2" id="KW-1185">Reference proteome</keyword>
<organism evidence="1 2">
    <name type="scientific">Acetivibrio ethanolgignens</name>
    <dbReference type="NCBI Taxonomy" id="290052"/>
    <lineage>
        <taxon>Bacteria</taxon>
        <taxon>Bacillati</taxon>
        <taxon>Bacillota</taxon>
        <taxon>Clostridia</taxon>
        <taxon>Eubacteriales</taxon>
        <taxon>Oscillospiraceae</taxon>
        <taxon>Acetivibrio</taxon>
    </lineage>
</organism>
<evidence type="ECO:0000313" key="1">
    <source>
        <dbReference type="EMBL" id="KSV60366.1"/>
    </source>
</evidence>
<comment type="caution">
    <text evidence="1">The sequence shown here is derived from an EMBL/GenBank/DDBJ whole genome shotgun (WGS) entry which is preliminary data.</text>
</comment>
<reference evidence="1 2" key="1">
    <citation type="submission" date="2015-11" db="EMBL/GenBank/DDBJ databases">
        <title>Butyribacter intestini gen. nov., sp. nov., a butyric acid-producing bacterium of the family Lachnospiraceae isolated from the human faeces.</title>
        <authorList>
            <person name="Zou Y."/>
            <person name="Xue W."/>
            <person name="Luo G."/>
            <person name="Lv M."/>
        </authorList>
    </citation>
    <scope>NUCLEOTIDE SEQUENCE [LARGE SCALE GENOMIC DNA]</scope>
    <source>
        <strain evidence="1 2">ACET-33324</strain>
    </source>
</reference>
<accession>A0A0V8QIR3</accession>
<dbReference type="Proteomes" id="UP000054874">
    <property type="component" value="Unassembled WGS sequence"/>
</dbReference>
<protein>
    <submittedName>
        <fullName evidence="1">Uncharacterized protein</fullName>
    </submittedName>
</protein>
<gene>
    <name evidence="1" type="ORF">ASU35_16960</name>
</gene>